<dbReference type="AlphaFoldDB" id="A0A2T1LV50"/>
<sequence>MKTSKPSEAIVSLFKENLFIVNQQDQLPVAKILNCLQNNKFACLRGITTESEVIQARQAIQQKFSKNNDNPTIGESPEQVKTNFQKLSVGSIHSKHHTGSYARLLRTFYNALWNEDIYQMHELFRKMIRVRNQLLNKPINFAMNTIEDGLWTAARIHQYPKGGGFMQAHRDKTLTNIANQKDLNYFQLLLVMSQKGINYQQGGGFIEHNEQRICFEELCCLGDLIIYDSSTIHGVDDVDPHEVLDLDTLSGRMVAFVSLYKSL</sequence>
<reference evidence="1 2" key="2">
    <citation type="submission" date="2018-03" db="EMBL/GenBank/DDBJ databases">
        <authorList>
            <person name="Keele B.F."/>
        </authorList>
    </citation>
    <scope>NUCLEOTIDE SEQUENCE [LARGE SCALE GENOMIC DNA]</scope>
    <source>
        <strain evidence="1 2">CCALA 016</strain>
    </source>
</reference>
<dbReference type="Proteomes" id="UP000239001">
    <property type="component" value="Unassembled WGS sequence"/>
</dbReference>
<dbReference type="EMBL" id="PXOH01000020">
    <property type="protein sequence ID" value="PSF35395.1"/>
    <property type="molecule type" value="Genomic_DNA"/>
</dbReference>
<evidence type="ECO:0008006" key="3">
    <source>
        <dbReference type="Google" id="ProtNLM"/>
    </source>
</evidence>
<keyword evidence="2" id="KW-1185">Reference proteome</keyword>
<evidence type="ECO:0000313" key="1">
    <source>
        <dbReference type="EMBL" id="PSF35395.1"/>
    </source>
</evidence>
<proteinExistence type="predicted"/>
<dbReference type="OrthoDB" id="927977at2"/>
<organism evidence="1 2">
    <name type="scientific">Aphanothece hegewaldii CCALA 016</name>
    <dbReference type="NCBI Taxonomy" id="2107694"/>
    <lineage>
        <taxon>Bacteria</taxon>
        <taxon>Bacillati</taxon>
        <taxon>Cyanobacteriota</taxon>
        <taxon>Cyanophyceae</taxon>
        <taxon>Oscillatoriophycideae</taxon>
        <taxon>Chroococcales</taxon>
        <taxon>Aphanothecaceae</taxon>
        <taxon>Aphanothece</taxon>
    </lineage>
</organism>
<name>A0A2T1LV50_9CHRO</name>
<dbReference type="Gene3D" id="2.60.120.620">
    <property type="entry name" value="q2cbj1_9rhob like domain"/>
    <property type="match status" value="1"/>
</dbReference>
<dbReference type="RefSeq" id="WP_106458035.1">
    <property type="nucleotide sequence ID" value="NZ_PXOH01000020.1"/>
</dbReference>
<accession>A0A2T1LV50</accession>
<reference evidence="1 2" key="1">
    <citation type="submission" date="2018-03" db="EMBL/GenBank/DDBJ databases">
        <title>The ancient ancestry and fast evolution of plastids.</title>
        <authorList>
            <person name="Moore K.R."/>
            <person name="Magnabosco C."/>
            <person name="Momper L."/>
            <person name="Gold D.A."/>
            <person name="Bosak T."/>
            <person name="Fournier G.P."/>
        </authorList>
    </citation>
    <scope>NUCLEOTIDE SEQUENCE [LARGE SCALE GENOMIC DNA]</scope>
    <source>
        <strain evidence="1 2">CCALA 016</strain>
    </source>
</reference>
<comment type="caution">
    <text evidence="1">The sequence shown here is derived from an EMBL/GenBank/DDBJ whole genome shotgun (WGS) entry which is preliminary data.</text>
</comment>
<evidence type="ECO:0000313" key="2">
    <source>
        <dbReference type="Proteomes" id="UP000239001"/>
    </source>
</evidence>
<gene>
    <name evidence="1" type="ORF">C7H19_16565</name>
</gene>
<protein>
    <recommendedName>
        <fullName evidence="3">Fe2OG dioxygenase domain-containing protein</fullName>
    </recommendedName>
</protein>